<evidence type="ECO:0000313" key="1">
    <source>
        <dbReference type="EMBL" id="MBJ7601415.1"/>
    </source>
</evidence>
<gene>
    <name evidence="1" type="ORF">JF922_25495</name>
</gene>
<name>A0A934N5J1_9BACT</name>
<organism evidence="1 2">
    <name type="scientific">Candidatus Nephthysia bennettiae</name>
    <dbReference type="NCBI Taxonomy" id="3127016"/>
    <lineage>
        <taxon>Bacteria</taxon>
        <taxon>Bacillati</taxon>
        <taxon>Candidatus Dormiibacterota</taxon>
        <taxon>Candidatus Dormibacteria</taxon>
        <taxon>Candidatus Dormibacterales</taxon>
        <taxon>Candidatus Dormibacteraceae</taxon>
        <taxon>Candidatus Nephthysia</taxon>
    </lineage>
</organism>
<dbReference type="InterPro" id="IPR008727">
    <property type="entry name" value="PAAR_motif"/>
</dbReference>
<sequence length="90" mass="8733">MPAAARVGDQTNHGGVVSGPGVPNVFIGGMPASVAGDTHICAVPQPHPPSVFAKGSGTVYISGRPVLRQGDVAGCGGQIASGAFQVLIGG</sequence>
<comment type="caution">
    <text evidence="1">The sequence shown here is derived from an EMBL/GenBank/DDBJ whole genome shotgun (WGS) entry which is preliminary data.</text>
</comment>
<dbReference type="Gene3D" id="2.60.200.60">
    <property type="match status" value="1"/>
</dbReference>
<accession>A0A934N5J1</accession>
<dbReference type="EMBL" id="JAEKNR010000243">
    <property type="protein sequence ID" value="MBJ7601415.1"/>
    <property type="molecule type" value="Genomic_DNA"/>
</dbReference>
<proteinExistence type="predicted"/>
<protein>
    <submittedName>
        <fullName evidence="1">PAAR domain-containing protein</fullName>
    </submittedName>
</protein>
<dbReference type="RefSeq" id="WP_338205642.1">
    <property type="nucleotide sequence ID" value="NZ_JAEKNR010000243.1"/>
</dbReference>
<dbReference type="Pfam" id="PF05488">
    <property type="entry name" value="PAAR_motif"/>
    <property type="match status" value="1"/>
</dbReference>
<dbReference type="Proteomes" id="UP000612893">
    <property type="component" value="Unassembled WGS sequence"/>
</dbReference>
<dbReference type="CDD" id="cd14739">
    <property type="entry name" value="PAAR_3"/>
    <property type="match status" value="1"/>
</dbReference>
<evidence type="ECO:0000313" key="2">
    <source>
        <dbReference type="Proteomes" id="UP000612893"/>
    </source>
</evidence>
<reference evidence="1" key="1">
    <citation type="submission" date="2020-10" db="EMBL/GenBank/DDBJ databases">
        <title>Ca. Dormibacterota MAGs.</title>
        <authorList>
            <person name="Montgomery K."/>
        </authorList>
    </citation>
    <scope>NUCLEOTIDE SEQUENCE [LARGE SCALE GENOMIC DNA]</scope>
    <source>
        <strain evidence="1">SC8812_S17_10</strain>
    </source>
</reference>
<keyword evidence="2" id="KW-1185">Reference proteome</keyword>
<dbReference type="AlphaFoldDB" id="A0A934N5J1"/>